<reference evidence="1" key="2">
    <citation type="journal article" date="2015" name="Fish Shellfish Immunol.">
        <title>Early steps in the European eel (Anguilla anguilla)-Vibrio vulnificus interaction in the gills: Role of the RtxA13 toxin.</title>
        <authorList>
            <person name="Callol A."/>
            <person name="Pajuelo D."/>
            <person name="Ebbesson L."/>
            <person name="Teles M."/>
            <person name="MacKenzie S."/>
            <person name="Amaro C."/>
        </authorList>
    </citation>
    <scope>NUCLEOTIDE SEQUENCE</scope>
</reference>
<evidence type="ECO:0000313" key="1">
    <source>
        <dbReference type="EMBL" id="JAH72326.1"/>
    </source>
</evidence>
<sequence>MFSLFSPSILLCLLKQSSARC</sequence>
<reference evidence="1" key="1">
    <citation type="submission" date="2014-11" db="EMBL/GenBank/DDBJ databases">
        <authorList>
            <person name="Amaro Gonzalez C."/>
        </authorList>
    </citation>
    <scope>NUCLEOTIDE SEQUENCE</scope>
</reference>
<proteinExistence type="predicted"/>
<organism evidence="1">
    <name type="scientific">Anguilla anguilla</name>
    <name type="common">European freshwater eel</name>
    <name type="synonym">Muraena anguilla</name>
    <dbReference type="NCBI Taxonomy" id="7936"/>
    <lineage>
        <taxon>Eukaryota</taxon>
        <taxon>Metazoa</taxon>
        <taxon>Chordata</taxon>
        <taxon>Craniata</taxon>
        <taxon>Vertebrata</taxon>
        <taxon>Euteleostomi</taxon>
        <taxon>Actinopterygii</taxon>
        <taxon>Neopterygii</taxon>
        <taxon>Teleostei</taxon>
        <taxon>Anguilliformes</taxon>
        <taxon>Anguillidae</taxon>
        <taxon>Anguilla</taxon>
    </lineage>
</organism>
<accession>A0A0E9V2X2</accession>
<dbReference type="AlphaFoldDB" id="A0A0E9V2X2"/>
<name>A0A0E9V2X2_ANGAN</name>
<dbReference type="EMBL" id="GBXM01036251">
    <property type="protein sequence ID" value="JAH72326.1"/>
    <property type="molecule type" value="Transcribed_RNA"/>
</dbReference>
<protein>
    <submittedName>
        <fullName evidence="1">Uncharacterized protein</fullName>
    </submittedName>
</protein>